<feature type="domain" description="DUF4371" evidence="1">
    <location>
        <begin position="7"/>
        <end position="206"/>
    </location>
</feature>
<protein>
    <submittedName>
        <fullName evidence="2">Zinc finger MYM-type protein 1</fullName>
    </submittedName>
</protein>
<accession>A0A4C1WRC1</accession>
<dbReference type="PANTHER" id="PTHR45749">
    <property type="match status" value="1"/>
</dbReference>
<name>A0A4C1WRC1_EUMVA</name>
<dbReference type="Proteomes" id="UP000299102">
    <property type="component" value="Unassembled WGS sequence"/>
</dbReference>
<dbReference type="STRING" id="151549.A0A4C1WRC1"/>
<reference evidence="2 3" key="1">
    <citation type="journal article" date="2019" name="Commun. Biol.">
        <title>The bagworm genome reveals a unique fibroin gene that provides high tensile strength.</title>
        <authorList>
            <person name="Kono N."/>
            <person name="Nakamura H."/>
            <person name="Ohtoshi R."/>
            <person name="Tomita M."/>
            <person name="Numata K."/>
            <person name="Arakawa K."/>
        </authorList>
    </citation>
    <scope>NUCLEOTIDE SEQUENCE [LARGE SCALE GENOMIC DNA]</scope>
</reference>
<keyword evidence="3" id="KW-1185">Reference proteome</keyword>
<sequence>MQEISNRRLVLKRIIDIILFISKQGIAYRGKSEALYSLADIADDNQNHGNFLNLVVLLSKYDPVLKAHMSEAITESKKRKDSGKGKGRGRLVTFSSKTTINKLINICVRQVKPEIVKEIQAAKSFSVNVDSCQDVGVVDQAAICVRYVKSGIPQERMLSMVPVRKSTGEDYRALVSNELAQLGLNLQDLISVSFDGAGNMAGRYNGLQARLKEEVPKLIFTHFYAHVLNLVLGSATSSCTEAKNLFGLLESTSVFIHELFKRTSLWVKKISELTAGQDKLRRLQNIEKTSWWAKDKALTTVMEKTRYVALIKTLSAISSSTEFEPKVSFQAKALMDSFLKFETILTAFTFKKMFDLSTPVSQYFQTPTLDYLKAWGFIKCLDMDLRRYLDTFDDVFKAASLFSSDVQDLMHAENIDLDIQTTLPLRRISKKPKKHDQLCEDEVTLLATDPKRLYTISVYKVIINTALVKINEKFVCNEDLMKDAACLDPKNFNRIKENGIPNDALKSIASIANIDRELLSKELESLQIILRNCLKLFGMSTFLLGSISKIQIHKATKKTTKMF</sequence>
<proteinExistence type="predicted"/>
<dbReference type="Pfam" id="PF14291">
    <property type="entry name" value="DUF4371"/>
    <property type="match status" value="1"/>
</dbReference>
<comment type="caution">
    <text evidence="2">The sequence shown here is derived from an EMBL/GenBank/DDBJ whole genome shotgun (WGS) entry which is preliminary data.</text>
</comment>
<dbReference type="InterPro" id="IPR012337">
    <property type="entry name" value="RNaseH-like_sf"/>
</dbReference>
<dbReference type="PANTHER" id="PTHR45749:SF21">
    <property type="entry name" value="DUF4371 DOMAIN-CONTAINING PROTEIN"/>
    <property type="match status" value="1"/>
</dbReference>
<evidence type="ECO:0000259" key="1">
    <source>
        <dbReference type="Pfam" id="PF14291"/>
    </source>
</evidence>
<dbReference type="OrthoDB" id="10063284at2759"/>
<dbReference type="SUPFAM" id="SSF53098">
    <property type="entry name" value="Ribonuclease H-like"/>
    <property type="match status" value="1"/>
</dbReference>
<dbReference type="AlphaFoldDB" id="A0A4C1WRC1"/>
<dbReference type="InterPro" id="IPR025398">
    <property type="entry name" value="DUF4371"/>
</dbReference>
<gene>
    <name evidence="2" type="primary">ZMYM1</name>
    <name evidence="2" type="ORF">EVAR_43388_1</name>
</gene>
<evidence type="ECO:0000313" key="2">
    <source>
        <dbReference type="EMBL" id="GBP53102.1"/>
    </source>
</evidence>
<evidence type="ECO:0000313" key="3">
    <source>
        <dbReference type="Proteomes" id="UP000299102"/>
    </source>
</evidence>
<organism evidence="2 3">
    <name type="scientific">Eumeta variegata</name>
    <name type="common">Bagworm moth</name>
    <name type="synonym">Eumeta japonica</name>
    <dbReference type="NCBI Taxonomy" id="151549"/>
    <lineage>
        <taxon>Eukaryota</taxon>
        <taxon>Metazoa</taxon>
        <taxon>Ecdysozoa</taxon>
        <taxon>Arthropoda</taxon>
        <taxon>Hexapoda</taxon>
        <taxon>Insecta</taxon>
        <taxon>Pterygota</taxon>
        <taxon>Neoptera</taxon>
        <taxon>Endopterygota</taxon>
        <taxon>Lepidoptera</taxon>
        <taxon>Glossata</taxon>
        <taxon>Ditrysia</taxon>
        <taxon>Tineoidea</taxon>
        <taxon>Psychidae</taxon>
        <taxon>Oiketicinae</taxon>
        <taxon>Eumeta</taxon>
    </lineage>
</organism>
<dbReference type="EMBL" id="BGZK01000615">
    <property type="protein sequence ID" value="GBP53102.1"/>
    <property type="molecule type" value="Genomic_DNA"/>
</dbReference>